<name>A0A9Q0IHA3_9TELE</name>
<dbReference type="Proteomes" id="UP001148018">
    <property type="component" value="Unassembled WGS sequence"/>
</dbReference>
<sequence length="90" mass="10367">SYEHSGEIELARLNSNCERSFGLYASYELGDFSNIDLRERKNRRPVSHKPSPLLGNQSSVSRVEDLLISDLWFSFQTLRTVADVFDDDKK</sequence>
<protein>
    <submittedName>
        <fullName evidence="1">Uncharacterized protein</fullName>
    </submittedName>
</protein>
<gene>
    <name evidence="1" type="ORF">NHX12_031372</name>
</gene>
<reference evidence="1" key="1">
    <citation type="submission" date="2022-07" db="EMBL/GenBank/DDBJ databases">
        <title>Chromosome-level genome of Muraenolepis orangiensis.</title>
        <authorList>
            <person name="Kim J."/>
        </authorList>
    </citation>
    <scope>NUCLEOTIDE SEQUENCE</scope>
    <source>
        <strain evidence="1">KU_S4_2022</strain>
        <tissue evidence="1">Muscle</tissue>
    </source>
</reference>
<accession>A0A9Q0IHA3</accession>
<keyword evidence="2" id="KW-1185">Reference proteome</keyword>
<feature type="non-terminal residue" evidence="1">
    <location>
        <position position="90"/>
    </location>
</feature>
<dbReference type="AlphaFoldDB" id="A0A9Q0IHA3"/>
<organism evidence="1 2">
    <name type="scientific">Muraenolepis orangiensis</name>
    <name type="common">Patagonian moray cod</name>
    <dbReference type="NCBI Taxonomy" id="630683"/>
    <lineage>
        <taxon>Eukaryota</taxon>
        <taxon>Metazoa</taxon>
        <taxon>Chordata</taxon>
        <taxon>Craniata</taxon>
        <taxon>Vertebrata</taxon>
        <taxon>Euteleostomi</taxon>
        <taxon>Actinopterygii</taxon>
        <taxon>Neopterygii</taxon>
        <taxon>Teleostei</taxon>
        <taxon>Neoteleostei</taxon>
        <taxon>Acanthomorphata</taxon>
        <taxon>Zeiogadaria</taxon>
        <taxon>Gadariae</taxon>
        <taxon>Gadiformes</taxon>
        <taxon>Muraenolepidoidei</taxon>
        <taxon>Muraenolepididae</taxon>
        <taxon>Muraenolepis</taxon>
    </lineage>
</organism>
<dbReference type="OrthoDB" id="10499975at2759"/>
<evidence type="ECO:0000313" key="2">
    <source>
        <dbReference type="Proteomes" id="UP001148018"/>
    </source>
</evidence>
<evidence type="ECO:0000313" key="1">
    <source>
        <dbReference type="EMBL" id="KAJ3600387.1"/>
    </source>
</evidence>
<proteinExistence type="predicted"/>
<dbReference type="EMBL" id="JANIIK010000047">
    <property type="protein sequence ID" value="KAJ3600387.1"/>
    <property type="molecule type" value="Genomic_DNA"/>
</dbReference>
<comment type="caution">
    <text evidence="1">The sequence shown here is derived from an EMBL/GenBank/DDBJ whole genome shotgun (WGS) entry which is preliminary data.</text>
</comment>